<keyword evidence="2" id="KW-0812">Transmembrane</keyword>
<dbReference type="InterPro" id="IPR050991">
    <property type="entry name" value="ECM_Regulatory_Proteins"/>
</dbReference>
<evidence type="ECO:0000259" key="3">
    <source>
        <dbReference type="PROSITE" id="PS50853"/>
    </source>
</evidence>
<accession>A0A131YZX9</accession>
<evidence type="ECO:0000256" key="2">
    <source>
        <dbReference type="SAM" id="Phobius"/>
    </source>
</evidence>
<reference evidence="4" key="1">
    <citation type="journal article" date="2016" name="Ticks Tick Borne Dis.">
        <title>De novo assembly and annotation of the salivary gland transcriptome of Rhipicephalus appendiculatus male and female ticks during blood feeding.</title>
        <authorList>
            <person name="de Castro M.H."/>
            <person name="de Klerk D."/>
            <person name="Pienaar R."/>
            <person name="Latif A.A."/>
            <person name="Rees D.J."/>
            <person name="Mans B.J."/>
        </authorList>
    </citation>
    <scope>NUCLEOTIDE SEQUENCE</scope>
    <source>
        <tissue evidence="4">Salivary glands</tissue>
    </source>
</reference>
<feature type="transmembrane region" description="Helical" evidence="2">
    <location>
        <begin position="46"/>
        <end position="68"/>
    </location>
</feature>
<dbReference type="Gene3D" id="2.60.40.10">
    <property type="entry name" value="Immunoglobulins"/>
    <property type="match status" value="3"/>
</dbReference>
<dbReference type="EMBL" id="GEDV01004507">
    <property type="protein sequence ID" value="JAP84050.1"/>
    <property type="molecule type" value="Transcribed_RNA"/>
</dbReference>
<proteinExistence type="predicted"/>
<dbReference type="CDD" id="cd00063">
    <property type="entry name" value="FN3"/>
    <property type="match status" value="2"/>
</dbReference>
<dbReference type="InterPro" id="IPR013783">
    <property type="entry name" value="Ig-like_fold"/>
</dbReference>
<feature type="domain" description="Fibronectin type-III" evidence="3">
    <location>
        <begin position="194"/>
        <end position="295"/>
    </location>
</feature>
<feature type="domain" description="Fibronectin type-III" evidence="3">
    <location>
        <begin position="296"/>
        <end position="389"/>
    </location>
</feature>
<dbReference type="PANTHER" id="PTHR46708">
    <property type="entry name" value="TENASCIN"/>
    <property type="match status" value="1"/>
</dbReference>
<dbReference type="Pfam" id="PF00041">
    <property type="entry name" value="fn3"/>
    <property type="match status" value="2"/>
</dbReference>
<feature type="domain" description="Fibronectin type-III" evidence="3">
    <location>
        <begin position="398"/>
        <end position="494"/>
    </location>
</feature>
<evidence type="ECO:0000313" key="4">
    <source>
        <dbReference type="EMBL" id="JAP84050.1"/>
    </source>
</evidence>
<dbReference type="SUPFAM" id="SSF49265">
    <property type="entry name" value="Fibronectin type III"/>
    <property type="match status" value="3"/>
</dbReference>
<sequence length="606" mass="66780">MENTKPPPYAQYLRGGGTVTPVKTEQEPSCNPLNKECLPQCTKRNLFYIGVFVCLVTILICLASLLLLQGKPCSSTEPLTSKELPDVVNLTLLSSTKNSITVTWERPKTRFDYYWINISDDNRENITSKKQHYTGSCSNGTIIHSSQNRVTCTNIDPCTNVSLTVRTHVNGPPERTSKGAAIGGIFIAAEDPHAPKNITAVGISPTLTRLEWGPPLNMSGMRFTYTVKVCNNFTSCDRDLSGCKENETPHTWLQFESTVNTTYCVVIVANAQCGTLMLKSPEAMSVVMTPSFAPPDVTDLQIIKVGENFFTVNWTKPEASFDYYGVEVKSLEIHEVVNTGSCANGTIIHRHRSELTCTELEPWHEYVLRLLTHIAGPPARTSPGTTEVIVTKRKVAPEVSNLKVEDISATSFVVTWERPKESIEYYTVDVTDHGSGNIGDRYHSIVSCNGGEINPRQTSLTCTKSDTCTSVSVRVKTHTRGPPELESAGVTLENVLLPGTEVPEVTHLKLIAIKNDSFTVTFQVPEDCVNNFHYNITDHSYRHRRVKEKQCSQQSTANNTFQVTCVGVEACEKVDFAVGSRKNGPPVQDSPGVALRGINIRGKCNG</sequence>
<dbReference type="SMART" id="SM00060">
    <property type="entry name" value="FN3"/>
    <property type="match status" value="4"/>
</dbReference>
<dbReference type="InterPro" id="IPR003961">
    <property type="entry name" value="FN3_dom"/>
</dbReference>
<dbReference type="PROSITE" id="PS50853">
    <property type="entry name" value="FN3"/>
    <property type="match status" value="3"/>
</dbReference>
<keyword evidence="2" id="KW-1133">Transmembrane helix</keyword>
<keyword evidence="2" id="KW-0472">Membrane</keyword>
<evidence type="ECO:0000256" key="1">
    <source>
        <dbReference type="ARBA" id="ARBA00022737"/>
    </source>
</evidence>
<dbReference type="InterPro" id="IPR036116">
    <property type="entry name" value="FN3_sf"/>
</dbReference>
<organism evidence="4">
    <name type="scientific">Rhipicephalus appendiculatus</name>
    <name type="common">Brown ear tick</name>
    <dbReference type="NCBI Taxonomy" id="34631"/>
    <lineage>
        <taxon>Eukaryota</taxon>
        <taxon>Metazoa</taxon>
        <taxon>Ecdysozoa</taxon>
        <taxon>Arthropoda</taxon>
        <taxon>Chelicerata</taxon>
        <taxon>Arachnida</taxon>
        <taxon>Acari</taxon>
        <taxon>Parasitiformes</taxon>
        <taxon>Ixodida</taxon>
        <taxon>Ixodoidea</taxon>
        <taxon>Ixodidae</taxon>
        <taxon>Rhipicephalinae</taxon>
        <taxon>Rhipicephalus</taxon>
        <taxon>Rhipicephalus</taxon>
    </lineage>
</organism>
<protein>
    <submittedName>
        <fullName evidence="4">Tenascin isoform X2</fullName>
    </submittedName>
</protein>
<dbReference type="PANTHER" id="PTHR46708:SF2">
    <property type="entry name" value="FIBRONECTIN TYPE-III DOMAIN-CONTAINING PROTEIN"/>
    <property type="match status" value="1"/>
</dbReference>
<keyword evidence="1" id="KW-0677">Repeat</keyword>
<name>A0A131YZX9_RHIAP</name>
<dbReference type="AlphaFoldDB" id="A0A131YZX9"/>